<dbReference type="Proteomes" id="UP000766629">
    <property type="component" value="Unassembled WGS sequence"/>
</dbReference>
<comment type="caution">
    <text evidence="3">The sequence shown here is derived from an EMBL/GenBank/DDBJ whole genome shotgun (WGS) entry which is preliminary data.</text>
</comment>
<feature type="region of interest" description="Disordered" evidence="1">
    <location>
        <begin position="1"/>
        <end position="81"/>
    </location>
</feature>
<feature type="compositionally biased region" description="Basic and acidic residues" evidence="1">
    <location>
        <begin position="1"/>
        <end position="10"/>
    </location>
</feature>
<protein>
    <recommendedName>
        <fullName evidence="2">Large polyvalent protein-associated domain-containing protein</fullName>
    </recommendedName>
</protein>
<feature type="domain" description="Large polyvalent protein-associated" evidence="2">
    <location>
        <begin position="95"/>
        <end position="175"/>
    </location>
</feature>
<evidence type="ECO:0000313" key="4">
    <source>
        <dbReference type="Proteomes" id="UP000766629"/>
    </source>
</evidence>
<dbReference type="EMBL" id="JAHVJA010000016">
    <property type="protein sequence ID" value="MBY6141955.1"/>
    <property type="molecule type" value="Genomic_DNA"/>
</dbReference>
<feature type="compositionally biased region" description="Basic and acidic residues" evidence="1">
    <location>
        <begin position="168"/>
        <end position="177"/>
    </location>
</feature>
<dbReference type="RefSeq" id="WP_222509899.1">
    <property type="nucleotide sequence ID" value="NZ_JAHVJA010000016.1"/>
</dbReference>
<feature type="compositionally biased region" description="Basic and acidic residues" evidence="1">
    <location>
        <begin position="53"/>
        <end position="65"/>
    </location>
</feature>
<reference evidence="3 4" key="1">
    <citation type="submission" date="2021-06" db="EMBL/GenBank/DDBJ databases">
        <title>50 bacteria genomes isolated from Dapeng, Shenzhen, China.</title>
        <authorList>
            <person name="Zheng W."/>
            <person name="Yu S."/>
            <person name="Huang Y."/>
        </authorList>
    </citation>
    <scope>NUCLEOTIDE SEQUENCE [LARGE SCALE GENOMIC DNA]</scope>
    <source>
        <strain evidence="3 4">DP1N14-2</strain>
    </source>
</reference>
<evidence type="ECO:0000259" key="2">
    <source>
        <dbReference type="Pfam" id="PF18821"/>
    </source>
</evidence>
<proteinExistence type="predicted"/>
<dbReference type="Pfam" id="PF18821">
    <property type="entry name" value="LPD7"/>
    <property type="match status" value="1"/>
</dbReference>
<sequence>MEDHGHHDVQPEPQQVPEQAVQQENAASAGASAIPAKKAKSPETASDAMVHGPQRDGEIEPDHPAPQHAQDQSRFGMPRSFEERFLITKHANQRELFRAYDDERPAIVDKGDKLSTGNADRSTAMDMIELAAHRSWQGIKARGPEDFRREMWIEGTAHGMQVQGYRPSEQDRKESDRRAQLIGDRVIERLDDAKSSHARHSSPAPSASAGDRHDNGKTTNVIDMPNYEKGVRGSITETGTAPYRDRKGAKDTPFVELELASGQKHKVWGVSLPDIIRVNRLQVGDTATLRSAGTQTVALQIKDPKTGEISERDVQRRNWVAEGIERAEAKSRKPAETAVKMNEPLLADQVPVAPVGPAAQKSNLEASGMPGKDREQHPAADRLEDRIRHFEPGDEQVKGAASIVAKTDAALRHAGVPEEDRERALSNLAGNLAESLRAGKTFDVQKLPNVTREQEAEAEKLSKAGQQTSAEMGKTQIQQQGQGELEERQREEARGRER</sequence>
<feature type="region of interest" description="Disordered" evidence="1">
    <location>
        <begin position="158"/>
        <end position="177"/>
    </location>
</feature>
<evidence type="ECO:0000256" key="1">
    <source>
        <dbReference type="SAM" id="MobiDB-lite"/>
    </source>
</evidence>
<dbReference type="InterPro" id="IPR040677">
    <property type="entry name" value="LPD7"/>
</dbReference>
<keyword evidence="4" id="KW-1185">Reference proteome</keyword>
<name>A0ABS7NL83_9RHOB</name>
<accession>A0ABS7NL83</accession>
<organism evidence="3 4">
    <name type="scientific">Leisingera daeponensis</name>
    <dbReference type="NCBI Taxonomy" id="405746"/>
    <lineage>
        <taxon>Bacteria</taxon>
        <taxon>Pseudomonadati</taxon>
        <taxon>Pseudomonadota</taxon>
        <taxon>Alphaproteobacteria</taxon>
        <taxon>Rhodobacterales</taxon>
        <taxon>Roseobacteraceae</taxon>
        <taxon>Leisingera</taxon>
    </lineage>
</organism>
<feature type="region of interest" description="Disordered" evidence="1">
    <location>
        <begin position="190"/>
        <end position="224"/>
    </location>
</feature>
<feature type="compositionally biased region" description="Low complexity" evidence="1">
    <location>
        <begin position="11"/>
        <end position="36"/>
    </location>
</feature>
<gene>
    <name evidence="3" type="ORF">KUV26_21185</name>
</gene>
<feature type="region of interest" description="Disordered" evidence="1">
    <location>
        <begin position="437"/>
        <end position="498"/>
    </location>
</feature>
<feature type="compositionally biased region" description="Basic and acidic residues" evidence="1">
    <location>
        <begin position="452"/>
        <end position="462"/>
    </location>
</feature>
<feature type="compositionally biased region" description="Basic and acidic residues" evidence="1">
    <location>
        <begin position="485"/>
        <end position="498"/>
    </location>
</feature>
<evidence type="ECO:0000313" key="3">
    <source>
        <dbReference type="EMBL" id="MBY6141955.1"/>
    </source>
</evidence>